<dbReference type="EMBL" id="BPLR01010015">
    <property type="protein sequence ID" value="GIY36139.1"/>
    <property type="molecule type" value="Genomic_DNA"/>
</dbReference>
<gene>
    <name evidence="1" type="ORF">CEXT_545771</name>
</gene>
<comment type="caution">
    <text evidence="1">The sequence shown here is derived from an EMBL/GenBank/DDBJ whole genome shotgun (WGS) entry which is preliminary data.</text>
</comment>
<accession>A0AAV4SQ85</accession>
<evidence type="ECO:0000313" key="2">
    <source>
        <dbReference type="Proteomes" id="UP001054945"/>
    </source>
</evidence>
<dbReference type="Proteomes" id="UP001054945">
    <property type="component" value="Unassembled WGS sequence"/>
</dbReference>
<keyword evidence="2" id="KW-1185">Reference proteome</keyword>
<sequence length="193" mass="22081">MQDKSAVVKQEMVDVTKKQNLSEKQNNGLIHRPLTQAVQSPKPSLPSEWGVLPRLYRPFPLRQYQRRTFSLNYNSQFNLFTFNAIQPPFNPTIRIQDREFTVPELLPEFCSTGITSAAPYFQNSSTGIIAETPATLPDHTESSNEDPSEILNRAFERSSVSPKLLPIQTRKNPNRPEYVCSREAPHLPYPLLR</sequence>
<proteinExistence type="predicted"/>
<protein>
    <submittedName>
        <fullName evidence="1">Uncharacterized protein</fullName>
    </submittedName>
</protein>
<dbReference type="AlphaFoldDB" id="A0AAV4SQ85"/>
<organism evidence="1 2">
    <name type="scientific">Caerostris extrusa</name>
    <name type="common">Bark spider</name>
    <name type="synonym">Caerostris bankana</name>
    <dbReference type="NCBI Taxonomy" id="172846"/>
    <lineage>
        <taxon>Eukaryota</taxon>
        <taxon>Metazoa</taxon>
        <taxon>Ecdysozoa</taxon>
        <taxon>Arthropoda</taxon>
        <taxon>Chelicerata</taxon>
        <taxon>Arachnida</taxon>
        <taxon>Araneae</taxon>
        <taxon>Araneomorphae</taxon>
        <taxon>Entelegynae</taxon>
        <taxon>Araneoidea</taxon>
        <taxon>Araneidae</taxon>
        <taxon>Caerostris</taxon>
    </lineage>
</organism>
<evidence type="ECO:0000313" key="1">
    <source>
        <dbReference type="EMBL" id="GIY36139.1"/>
    </source>
</evidence>
<reference evidence="1 2" key="1">
    <citation type="submission" date="2021-06" db="EMBL/GenBank/DDBJ databases">
        <title>Caerostris extrusa draft genome.</title>
        <authorList>
            <person name="Kono N."/>
            <person name="Arakawa K."/>
        </authorList>
    </citation>
    <scope>NUCLEOTIDE SEQUENCE [LARGE SCALE GENOMIC DNA]</scope>
</reference>
<name>A0AAV4SQ85_CAEEX</name>